<sequence length="127" mass="13699">MSQIQILPRCITYRAFGVAGSSRLSLKAAHTTILLYIIRFTNGKNSRERLPVTNVPDMYADGVAHESTVSRAVGLVDSATYTAAEAQQLTGAVLANLTALILSKISLFEFGDFSNSSGCEQQLNMVL</sequence>
<gene>
    <name evidence="1" type="ORF">SCAR479_07468</name>
</gene>
<comment type="caution">
    <text evidence="1">The sequence shown here is derived from an EMBL/GenBank/DDBJ whole genome shotgun (WGS) entry which is preliminary data.</text>
</comment>
<evidence type="ECO:0000313" key="1">
    <source>
        <dbReference type="EMBL" id="KAK9775943.1"/>
    </source>
</evidence>
<evidence type="ECO:0000313" key="2">
    <source>
        <dbReference type="Proteomes" id="UP001465668"/>
    </source>
</evidence>
<keyword evidence="2" id="KW-1185">Reference proteome</keyword>
<accession>A0ABR2XQ91</accession>
<dbReference type="Proteomes" id="UP001465668">
    <property type="component" value="Unassembled WGS sequence"/>
</dbReference>
<reference evidence="1 2" key="1">
    <citation type="submission" date="2024-02" db="EMBL/GenBank/DDBJ databases">
        <title>First draft genome assembly of two strains of Seiridium cardinale.</title>
        <authorList>
            <person name="Emiliani G."/>
            <person name="Scali E."/>
        </authorList>
    </citation>
    <scope>NUCLEOTIDE SEQUENCE [LARGE SCALE GENOMIC DNA]</scope>
    <source>
        <strain evidence="1 2">BM-138-000479</strain>
    </source>
</reference>
<name>A0ABR2XQ91_9PEZI</name>
<proteinExistence type="predicted"/>
<protein>
    <submittedName>
        <fullName evidence="1">Uncharacterized protein</fullName>
    </submittedName>
</protein>
<dbReference type="EMBL" id="JARVKM010000031">
    <property type="protein sequence ID" value="KAK9775943.1"/>
    <property type="molecule type" value="Genomic_DNA"/>
</dbReference>
<organism evidence="1 2">
    <name type="scientific">Seiridium cardinale</name>
    <dbReference type="NCBI Taxonomy" id="138064"/>
    <lineage>
        <taxon>Eukaryota</taxon>
        <taxon>Fungi</taxon>
        <taxon>Dikarya</taxon>
        <taxon>Ascomycota</taxon>
        <taxon>Pezizomycotina</taxon>
        <taxon>Sordariomycetes</taxon>
        <taxon>Xylariomycetidae</taxon>
        <taxon>Amphisphaeriales</taxon>
        <taxon>Sporocadaceae</taxon>
        <taxon>Seiridium</taxon>
    </lineage>
</organism>